<dbReference type="OrthoDB" id="3067489at2759"/>
<dbReference type="AlphaFoldDB" id="A0A8S0VRS2"/>
<accession>A0A8S0VRS2</accession>
<reference evidence="2 3" key="1">
    <citation type="submission" date="2020-01" db="EMBL/GenBank/DDBJ databases">
        <authorList>
            <person name="Gupta K D."/>
        </authorList>
    </citation>
    <scope>NUCLEOTIDE SEQUENCE [LARGE SCALE GENOMIC DNA]</scope>
</reference>
<feature type="compositionally biased region" description="Low complexity" evidence="1">
    <location>
        <begin position="655"/>
        <end position="664"/>
    </location>
</feature>
<feature type="region of interest" description="Disordered" evidence="1">
    <location>
        <begin position="110"/>
        <end position="140"/>
    </location>
</feature>
<name>A0A8S0VRS2_CYCAE</name>
<keyword evidence="3" id="KW-1185">Reference proteome</keyword>
<protein>
    <submittedName>
        <fullName evidence="2">Uncharacterized protein</fullName>
    </submittedName>
</protein>
<proteinExistence type="predicted"/>
<dbReference type="Proteomes" id="UP000467700">
    <property type="component" value="Unassembled WGS sequence"/>
</dbReference>
<dbReference type="EMBL" id="CACVBS010000045">
    <property type="protein sequence ID" value="CAA7264599.1"/>
    <property type="molecule type" value="Genomic_DNA"/>
</dbReference>
<organism evidence="2 3">
    <name type="scientific">Cyclocybe aegerita</name>
    <name type="common">Black poplar mushroom</name>
    <name type="synonym">Agrocybe aegerita</name>
    <dbReference type="NCBI Taxonomy" id="1973307"/>
    <lineage>
        <taxon>Eukaryota</taxon>
        <taxon>Fungi</taxon>
        <taxon>Dikarya</taxon>
        <taxon>Basidiomycota</taxon>
        <taxon>Agaricomycotina</taxon>
        <taxon>Agaricomycetes</taxon>
        <taxon>Agaricomycetidae</taxon>
        <taxon>Agaricales</taxon>
        <taxon>Agaricineae</taxon>
        <taxon>Bolbitiaceae</taxon>
        <taxon>Cyclocybe</taxon>
    </lineage>
</organism>
<sequence>MGSGKGPGFPDDQKAWIKKRIPDYLTKTAVGKKSVVGQPLPKDDPDLKEWVKERLQEFEQQFADNLKADIDAGKTTAAIARTNFSTYFRNQKHRQKVKVDKATAKQVQKYLPQGTVTAHAVTPSDDESDSDSTTTPSLPTAKDVDELWSTVFKRTQLTGCYLHDREHADQVNAEVNKVRKATDTSHHKHAGMWQTRMKELWEGLDEDEQADWEEKAATLRAAQKEGQIYRNQALLYETVAALLTSLVGTSEDGKYTIGNARFHLLYTYRDCNEVLKTGCVNAYKGDIGQASFESFLESYSESVMRPWFDCCKDTVDVNQKSGPFERDVNGYPIWPEGLENDLTLERLRAMLAEFVEVQWASSWSFDGHPFRWDSSDMQATLVDSNLPLLNPQTSPLNSVFQLLTFIKDNQATTLAVQLFKKSPTSVSTGDLQTSPAGTKSPISTPSSIHPETTVRNKSPPTLATTHARASATTMTTSPQILLPAPALPTTPAMHAEVTGTLPNAGKNASPPIATPATQATSPPMPAATDMTQAISAADDMPPAGSVVPVYANTTSPCTALPSSIADSIAAALPGLLLAPPFAPAPTSASAIGLSVDGGGKRRRKKGDEVGEGGGTKKRRTEVQLTQEPRRSTRKVLASSTPSTSVDEKSEATPSTAATTDAGDTGQKGHKKSKFWYYAQKIATNTPWLLRCPRHLPQTPNLNTLPKRYVQMLHSNDCSNTQPLLRSDDIHHLV</sequence>
<comment type="caution">
    <text evidence="2">The sequence shown here is derived from an EMBL/GenBank/DDBJ whole genome shotgun (WGS) entry which is preliminary data.</text>
</comment>
<evidence type="ECO:0000313" key="3">
    <source>
        <dbReference type="Proteomes" id="UP000467700"/>
    </source>
</evidence>
<feature type="compositionally biased region" description="Polar residues" evidence="1">
    <location>
        <begin position="470"/>
        <end position="479"/>
    </location>
</feature>
<feature type="region of interest" description="Disordered" evidence="1">
    <location>
        <begin position="424"/>
        <end position="481"/>
    </location>
</feature>
<feature type="compositionally biased region" description="Polar residues" evidence="1">
    <location>
        <begin position="424"/>
        <end position="464"/>
    </location>
</feature>
<evidence type="ECO:0000256" key="1">
    <source>
        <dbReference type="SAM" id="MobiDB-lite"/>
    </source>
</evidence>
<evidence type="ECO:0000313" key="2">
    <source>
        <dbReference type="EMBL" id="CAA7264599.1"/>
    </source>
</evidence>
<feature type="compositionally biased region" description="Low complexity" evidence="1">
    <location>
        <begin position="131"/>
        <end position="140"/>
    </location>
</feature>
<feature type="region of interest" description="Disordered" evidence="1">
    <location>
        <begin position="586"/>
        <end position="669"/>
    </location>
</feature>
<gene>
    <name evidence="2" type="ORF">AAE3_LOCUS6827</name>
</gene>